<protein>
    <submittedName>
        <fullName evidence="5">Acyl-CoA thioesterase</fullName>
    </submittedName>
</protein>
<accession>A0A660SMM1</accession>
<evidence type="ECO:0000313" key="6">
    <source>
        <dbReference type="Proteomes" id="UP000271125"/>
    </source>
</evidence>
<comment type="similarity">
    <text evidence="1">Belongs to the acyl coenzyme A hydrolase family.</text>
</comment>
<dbReference type="PANTHER" id="PTHR11049">
    <property type="entry name" value="ACYL COENZYME A THIOESTER HYDROLASE"/>
    <property type="match status" value="1"/>
</dbReference>
<dbReference type="EMBL" id="QNBD01000056">
    <property type="protein sequence ID" value="RKX72027.1"/>
    <property type="molecule type" value="Genomic_DNA"/>
</dbReference>
<evidence type="ECO:0000256" key="1">
    <source>
        <dbReference type="ARBA" id="ARBA00010458"/>
    </source>
</evidence>
<dbReference type="SUPFAM" id="SSF54637">
    <property type="entry name" value="Thioesterase/thiol ester dehydrase-isomerase"/>
    <property type="match status" value="1"/>
</dbReference>
<dbReference type="GO" id="GO:0005737">
    <property type="term" value="C:cytoplasm"/>
    <property type="evidence" value="ECO:0007669"/>
    <property type="project" value="TreeGrafter"/>
</dbReference>
<evidence type="ECO:0000313" key="5">
    <source>
        <dbReference type="EMBL" id="RKX72027.1"/>
    </source>
</evidence>
<keyword evidence="2 3" id="KW-0378">Hydrolase</keyword>
<dbReference type="InterPro" id="IPR040170">
    <property type="entry name" value="Cytosol_ACT"/>
</dbReference>
<dbReference type="Gene3D" id="3.10.129.10">
    <property type="entry name" value="Hotdog Thioesterase"/>
    <property type="match status" value="1"/>
</dbReference>
<dbReference type="Pfam" id="PF03061">
    <property type="entry name" value="4HBT"/>
    <property type="match status" value="1"/>
</dbReference>
<reference evidence="5 6" key="1">
    <citation type="submission" date="2018-06" db="EMBL/GenBank/DDBJ databases">
        <title>Extensive metabolic versatility and redundancy in microbially diverse, dynamic hydrothermal sediments.</title>
        <authorList>
            <person name="Dombrowski N."/>
            <person name="Teske A."/>
            <person name="Baker B.J."/>
        </authorList>
    </citation>
    <scope>NUCLEOTIDE SEQUENCE [LARGE SCALE GENOMIC DNA]</scope>
    <source>
        <strain evidence="5">B10_G13</strain>
    </source>
</reference>
<dbReference type="InterPro" id="IPR029069">
    <property type="entry name" value="HotDog_dom_sf"/>
</dbReference>
<dbReference type="InterPro" id="IPR033120">
    <property type="entry name" value="HOTDOG_ACOT"/>
</dbReference>
<proteinExistence type="inferred from homology"/>
<feature type="domain" description="HotDog ACOT-type" evidence="4">
    <location>
        <begin position="1"/>
        <end position="109"/>
    </location>
</feature>
<dbReference type="GO" id="GO:0006637">
    <property type="term" value="P:acyl-CoA metabolic process"/>
    <property type="evidence" value="ECO:0007669"/>
    <property type="project" value="TreeGrafter"/>
</dbReference>
<dbReference type="PROSITE" id="PS51770">
    <property type="entry name" value="HOTDOG_ACOT"/>
    <property type="match status" value="1"/>
</dbReference>
<gene>
    <name evidence="5" type="ORF">DRP43_01740</name>
</gene>
<dbReference type="InterPro" id="IPR006683">
    <property type="entry name" value="Thioestr_dom"/>
</dbReference>
<evidence type="ECO:0000256" key="2">
    <source>
        <dbReference type="ARBA" id="ARBA00022801"/>
    </source>
</evidence>
<name>A0A660SMM1_UNCT6</name>
<evidence type="ECO:0000259" key="4">
    <source>
        <dbReference type="PROSITE" id="PS51770"/>
    </source>
</evidence>
<evidence type="ECO:0000256" key="3">
    <source>
        <dbReference type="PROSITE-ProRule" id="PRU01106"/>
    </source>
</evidence>
<comment type="caution">
    <text evidence="5">The sequence shown here is derived from an EMBL/GenBank/DDBJ whole genome shotgun (WGS) entry which is preliminary data.</text>
</comment>
<dbReference type="AlphaFoldDB" id="A0A660SMM1"/>
<organism evidence="5 6">
    <name type="scientific">candidate division TA06 bacterium</name>
    <dbReference type="NCBI Taxonomy" id="2250710"/>
    <lineage>
        <taxon>Bacteria</taxon>
        <taxon>Bacteria division TA06</taxon>
    </lineage>
</organism>
<sequence length="147" mass="16663">MNNTSHLVKNEDLNHHGTLYAGRMADWFIEACFIEANLHFSNPENIVCLKIHGLKFSAPAKKGNIVHIRTMFAYTGKTSIMIYGKAFKGSNPCNVMVDGFVTFVSVDKKGNKMPHNIVFTPKSDEENIIHKKAIRLRKSELKLKQML</sequence>
<dbReference type="Proteomes" id="UP000271125">
    <property type="component" value="Unassembled WGS sequence"/>
</dbReference>
<dbReference type="GO" id="GO:0052816">
    <property type="term" value="F:long-chain fatty acyl-CoA hydrolase activity"/>
    <property type="evidence" value="ECO:0007669"/>
    <property type="project" value="TreeGrafter"/>
</dbReference>